<organism evidence="4 5">
    <name type="scientific">Gossypium anomalum</name>
    <dbReference type="NCBI Taxonomy" id="47600"/>
    <lineage>
        <taxon>Eukaryota</taxon>
        <taxon>Viridiplantae</taxon>
        <taxon>Streptophyta</taxon>
        <taxon>Embryophyta</taxon>
        <taxon>Tracheophyta</taxon>
        <taxon>Spermatophyta</taxon>
        <taxon>Magnoliopsida</taxon>
        <taxon>eudicotyledons</taxon>
        <taxon>Gunneridae</taxon>
        <taxon>Pentapetalae</taxon>
        <taxon>rosids</taxon>
        <taxon>malvids</taxon>
        <taxon>Malvales</taxon>
        <taxon>Malvaceae</taxon>
        <taxon>Malvoideae</taxon>
        <taxon>Gossypium</taxon>
    </lineage>
</organism>
<feature type="repeat" description="RCC1" evidence="2">
    <location>
        <begin position="90"/>
        <end position="176"/>
    </location>
</feature>
<dbReference type="InterPro" id="IPR009091">
    <property type="entry name" value="RCC1/BLIP-II"/>
</dbReference>
<feature type="repeat" description="RCC1" evidence="2">
    <location>
        <begin position="36"/>
        <end position="89"/>
    </location>
</feature>
<evidence type="ECO:0000259" key="3">
    <source>
        <dbReference type="Pfam" id="PF25390"/>
    </source>
</evidence>
<dbReference type="PRINTS" id="PR00633">
    <property type="entry name" value="RCCNDNSATION"/>
</dbReference>
<dbReference type="OrthoDB" id="8068875at2759"/>
<evidence type="ECO:0000256" key="2">
    <source>
        <dbReference type="PROSITE-ProRule" id="PRU00235"/>
    </source>
</evidence>
<dbReference type="EMBL" id="JAHUZN010000011">
    <property type="protein sequence ID" value="KAG8478713.1"/>
    <property type="molecule type" value="Genomic_DNA"/>
</dbReference>
<dbReference type="AlphaFoldDB" id="A0A8J5Y0E2"/>
<dbReference type="PANTHER" id="PTHR22870">
    <property type="entry name" value="REGULATOR OF CHROMOSOME CONDENSATION"/>
    <property type="match status" value="1"/>
</dbReference>
<protein>
    <recommendedName>
        <fullName evidence="3">RCC1-like domain-containing protein</fullName>
    </recommendedName>
</protein>
<reference evidence="4 5" key="1">
    <citation type="journal article" date="2021" name="bioRxiv">
        <title>The Gossypium anomalum genome as a resource for cotton improvement and evolutionary analysis of hybrid incompatibility.</title>
        <authorList>
            <person name="Grover C.E."/>
            <person name="Yuan D."/>
            <person name="Arick M.A."/>
            <person name="Miller E.R."/>
            <person name="Hu G."/>
            <person name="Peterson D.G."/>
            <person name="Wendel J.F."/>
            <person name="Udall J.A."/>
        </authorList>
    </citation>
    <scope>NUCLEOTIDE SEQUENCE [LARGE SCALE GENOMIC DNA]</scope>
    <source>
        <strain evidence="4">JFW-Udall</strain>
        <tissue evidence="4">Leaf</tissue>
    </source>
</reference>
<name>A0A8J5Y0E2_9ROSI</name>
<dbReference type="Gene3D" id="2.130.10.30">
    <property type="entry name" value="Regulator of chromosome condensation 1/beta-lactamase-inhibitor protein II"/>
    <property type="match status" value="3"/>
</dbReference>
<keyword evidence="5" id="KW-1185">Reference proteome</keyword>
<sequence length="461" mass="49033">MWRNVLRKTTHSSGELEFLTWRRGYSSSTSGYPARRFAAVWGNGDFGRLGVGTLDSQWSPKPINCSSLRHQSLKSIACGGAHTLFLTETGRVYATGLNDFGQLGSSDPIKYSRAPHQISSLSSFCLDSLGEIWITSLVWSFGSGSTLLEPIEVSGLAKGIVQVAAGYHHSCAITEDGELYMWGKNSSGQLGLGKKAAKAVHRPTKVECLSGLTIKLAALGSEHTVAVTDGGEALSWGAVASGRLGHGLESSIFGFLTSNSEYTPRLIKKLEGIRVKRVAAGLLHSACIDGIAETGSLFVFGDKVVVNLGFGEAKNATMPSMINTLPYSEEVACGGYHTCVVTRGGELYTWGSNENGCLGIGSTDVFHAPERIQDPFLKSPVSKVSCGWKHTAAISDGKVFTWGWGGSHGTFSVDGHSSGGQLGHGSDVDYIKPRMVHVGENVKALEISCGFNHTGAIFGYM</sequence>
<keyword evidence="1" id="KW-0677">Repeat</keyword>
<feature type="repeat" description="RCC1" evidence="2">
    <location>
        <begin position="177"/>
        <end position="230"/>
    </location>
</feature>
<dbReference type="PANTHER" id="PTHR22870:SF395">
    <property type="entry name" value="UVB-RESISTANCE PROTEIN UVR8-RELATED"/>
    <property type="match status" value="1"/>
</dbReference>
<feature type="repeat" description="RCC1" evidence="2">
    <location>
        <begin position="295"/>
        <end position="344"/>
    </location>
</feature>
<dbReference type="SUPFAM" id="SSF50985">
    <property type="entry name" value="RCC1/BLIP-II"/>
    <property type="match status" value="1"/>
</dbReference>
<dbReference type="InterPro" id="IPR051210">
    <property type="entry name" value="Ub_ligase/GEF_domain"/>
</dbReference>
<dbReference type="PROSITE" id="PS50012">
    <property type="entry name" value="RCC1_3"/>
    <property type="match status" value="7"/>
</dbReference>
<dbReference type="Pfam" id="PF25390">
    <property type="entry name" value="WD40_RLD"/>
    <property type="match status" value="1"/>
</dbReference>
<dbReference type="InterPro" id="IPR058923">
    <property type="entry name" value="RCC1-like_dom"/>
</dbReference>
<dbReference type="InterPro" id="IPR000408">
    <property type="entry name" value="Reg_chr_condens"/>
</dbReference>
<evidence type="ECO:0000313" key="4">
    <source>
        <dbReference type="EMBL" id="KAG8478713.1"/>
    </source>
</evidence>
<feature type="repeat" description="RCC1" evidence="2">
    <location>
        <begin position="397"/>
        <end position="460"/>
    </location>
</feature>
<accession>A0A8J5Y0E2</accession>
<feature type="domain" description="RCC1-like" evidence="3">
    <location>
        <begin position="39"/>
        <end position="454"/>
    </location>
</feature>
<feature type="repeat" description="RCC1" evidence="2">
    <location>
        <begin position="345"/>
        <end position="397"/>
    </location>
</feature>
<proteinExistence type="predicted"/>
<feature type="repeat" description="RCC1" evidence="2">
    <location>
        <begin position="231"/>
        <end position="291"/>
    </location>
</feature>
<comment type="caution">
    <text evidence="4">The sequence shown here is derived from an EMBL/GenBank/DDBJ whole genome shotgun (WGS) entry which is preliminary data.</text>
</comment>
<gene>
    <name evidence="4" type="ORF">CXB51_028593</name>
</gene>
<dbReference type="Proteomes" id="UP000701853">
    <property type="component" value="Chromosome 11"/>
</dbReference>
<evidence type="ECO:0000256" key="1">
    <source>
        <dbReference type="ARBA" id="ARBA00022737"/>
    </source>
</evidence>
<evidence type="ECO:0000313" key="5">
    <source>
        <dbReference type="Proteomes" id="UP000701853"/>
    </source>
</evidence>